<protein>
    <recommendedName>
        <fullName evidence="3 6">Mannitol-1-phosphate 5-dehydrogenase</fullName>
        <ecNumber evidence="2 6">1.1.1.17</ecNumber>
    </recommendedName>
</protein>
<keyword evidence="5 6" id="KW-0520">NAD</keyword>
<organism evidence="9">
    <name type="scientific">uncultured Alphaproteobacteria bacterium</name>
    <dbReference type="NCBI Taxonomy" id="91750"/>
    <lineage>
        <taxon>Bacteria</taxon>
        <taxon>Pseudomonadati</taxon>
        <taxon>Pseudomonadota</taxon>
        <taxon>Alphaproteobacteria</taxon>
        <taxon>environmental samples</taxon>
    </lineage>
</organism>
<evidence type="ECO:0000256" key="1">
    <source>
        <dbReference type="ARBA" id="ARBA00006541"/>
    </source>
</evidence>
<evidence type="ECO:0000256" key="2">
    <source>
        <dbReference type="ARBA" id="ARBA00012939"/>
    </source>
</evidence>
<dbReference type="PRINTS" id="PR00084">
    <property type="entry name" value="MTLDHDRGNASE"/>
</dbReference>
<dbReference type="AlphaFoldDB" id="A0A212JS74"/>
<sequence length="383" mass="40578">MHAVHFGAGNIGRGFIGKSLADAGWRVTFADVAVDLVATIAERRQYRVDVVGETARRDLVRGVDAVSSLGEEVVARIAAADLVTTAVGVAVLPKIAPTLARAIALRFRDGVDAPLNVIACENAVRATTQLKTAVFANLPEDVAAWAEANVGFADSAVDRIVPPAAPDPDDPLAVTVEAFSEWIVDRTQLRGWTREVPGMVLTDDLMAFVERKLFTLNTGHAIAAYLGFRAGLATIREAIAAPAVRAVVEGAMTESGAVLIRRYGFAPDAHAAYIDKILARFANPYIVDDVARVGREPLRKLGGSDRLIRPLLGTLEYGLPHANLVRGVAAALHYRNDGDPQAVEMRAALAAEGVEAALSRFCGGVLPAAVLAEVAAVWRESAP</sequence>
<dbReference type="InterPro" id="IPR008927">
    <property type="entry name" value="6-PGluconate_DH-like_C_sf"/>
</dbReference>
<dbReference type="InterPro" id="IPR013131">
    <property type="entry name" value="Mannitol_DH_N"/>
</dbReference>
<dbReference type="Pfam" id="PF08125">
    <property type="entry name" value="Mannitol_dh_C"/>
    <property type="match status" value="1"/>
</dbReference>
<dbReference type="Pfam" id="PF01232">
    <property type="entry name" value="Mannitol_dh"/>
    <property type="match status" value="1"/>
</dbReference>
<dbReference type="Gene3D" id="3.40.50.720">
    <property type="entry name" value="NAD(P)-binding Rossmann-like Domain"/>
    <property type="match status" value="1"/>
</dbReference>
<evidence type="ECO:0000259" key="7">
    <source>
        <dbReference type="Pfam" id="PF01232"/>
    </source>
</evidence>
<dbReference type="Gene3D" id="1.10.1040.10">
    <property type="entry name" value="N-(1-d-carboxylethyl)-l-norvaline Dehydrogenase, domain 2"/>
    <property type="match status" value="1"/>
</dbReference>
<comment type="similarity">
    <text evidence="1 6">Belongs to the mannitol dehydrogenase family.</text>
</comment>
<dbReference type="GO" id="GO:0008926">
    <property type="term" value="F:mannitol-1-phosphate 5-dehydrogenase activity"/>
    <property type="evidence" value="ECO:0007669"/>
    <property type="project" value="UniProtKB-UniRule"/>
</dbReference>
<dbReference type="PANTHER" id="PTHR30524">
    <property type="entry name" value="MANNITOL-1-PHOSPHATE 5-DEHYDROGENASE"/>
    <property type="match status" value="1"/>
</dbReference>
<gene>
    <name evidence="6 9" type="primary">mtlD</name>
    <name evidence="9" type="ORF">KL86APRO_11545</name>
</gene>
<accession>A0A212JS74</accession>
<evidence type="ECO:0000259" key="8">
    <source>
        <dbReference type="Pfam" id="PF08125"/>
    </source>
</evidence>
<dbReference type="InterPro" id="IPR013328">
    <property type="entry name" value="6PGD_dom2"/>
</dbReference>
<name>A0A212JS74_9PROT</name>
<comment type="catalytic activity">
    <reaction evidence="6">
        <text>D-mannitol 1-phosphate + NAD(+) = beta-D-fructose 6-phosphate + NADH + H(+)</text>
        <dbReference type="Rhea" id="RHEA:19661"/>
        <dbReference type="ChEBI" id="CHEBI:15378"/>
        <dbReference type="ChEBI" id="CHEBI:57540"/>
        <dbReference type="ChEBI" id="CHEBI:57634"/>
        <dbReference type="ChEBI" id="CHEBI:57945"/>
        <dbReference type="ChEBI" id="CHEBI:61381"/>
        <dbReference type="EC" id="1.1.1.17"/>
    </reaction>
</comment>
<dbReference type="SUPFAM" id="SSF51735">
    <property type="entry name" value="NAD(P)-binding Rossmann-fold domains"/>
    <property type="match status" value="1"/>
</dbReference>
<dbReference type="NCBIfam" id="NF002652">
    <property type="entry name" value="PRK02318.2-5"/>
    <property type="match status" value="1"/>
</dbReference>
<dbReference type="HAMAP" id="MF_00196">
    <property type="entry name" value="Mannitol_dehydrog"/>
    <property type="match status" value="1"/>
</dbReference>
<dbReference type="SUPFAM" id="SSF48179">
    <property type="entry name" value="6-phosphogluconate dehydrogenase C-terminal domain-like"/>
    <property type="match status" value="1"/>
</dbReference>
<dbReference type="GO" id="GO:0005829">
    <property type="term" value="C:cytosol"/>
    <property type="evidence" value="ECO:0007669"/>
    <property type="project" value="TreeGrafter"/>
</dbReference>
<dbReference type="GO" id="GO:0019592">
    <property type="term" value="P:mannitol catabolic process"/>
    <property type="evidence" value="ECO:0007669"/>
    <property type="project" value="TreeGrafter"/>
</dbReference>
<evidence type="ECO:0000256" key="3">
    <source>
        <dbReference type="ARBA" id="ARBA00016219"/>
    </source>
</evidence>
<evidence type="ECO:0000313" key="9">
    <source>
        <dbReference type="EMBL" id="SBW02145.1"/>
    </source>
</evidence>
<reference evidence="9" key="1">
    <citation type="submission" date="2016-04" db="EMBL/GenBank/DDBJ databases">
        <authorList>
            <person name="Evans L.H."/>
            <person name="Alamgir A."/>
            <person name="Owens N."/>
            <person name="Weber N.D."/>
            <person name="Virtaneva K."/>
            <person name="Barbian K."/>
            <person name="Babar A."/>
            <person name="Rosenke K."/>
        </authorList>
    </citation>
    <scope>NUCLEOTIDE SEQUENCE</scope>
    <source>
        <strain evidence="9">86</strain>
    </source>
</reference>
<feature type="binding site" evidence="6">
    <location>
        <begin position="3"/>
        <end position="14"/>
    </location>
    <ligand>
        <name>NAD(+)</name>
        <dbReference type="ChEBI" id="CHEBI:57540"/>
    </ligand>
</feature>
<evidence type="ECO:0000256" key="6">
    <source>
        <dbReference type="HAMAP-Rule" id="MF_00196"/>
    </source>
</evidence>
<keyword evidence="4 6" id="KW-0560">Oxidoreductase</keyword>
<feature type="domain" description="Mannitol dehydrogenase N-terminal" evidence="7">
    <location>
        <begin position="1"/>
        <end position="190"/>
    </location>
</feature>
<feature type="domain" description="Mannitol dehydrogenase C-terminal" evidence="8">
    <location>
        <begin position="204"/>
        <end position="346"/>
    </location>
</feature>
<dbReference type="PANTHER" id="PTHR30524:SF0">
    <property type="entry name" value="ALTRONATE OXIDOREDUCTASE-RELATED"/>
    <property type="match status" value="1"/>
</dbReference>
<dbReference type="NCBIfam" id="NF002646">
    <property type="entry name" value="PRK02318.1-2"/>
    <property type="match status" value="1"/>
</dbReference>
<dbReference type="InterPro" id="IPR023028">
    <property type="entry name" value="Mannitol_1_phos_5_DH"/>
</dbReference>
<dbReference type="EC" id="1.1.1.17" evidence="2 6"/>
<evidence type="ECO:0000256" key="4">
    <source>
        <dbReference type="ARBA" id="ARBA00023002"/>
    </source>
</evidence>
<dbReference type="InterPro" id="IPR036291">
    <property type="entry name" value="NAD(P)-bd_dom_sf"/>
</dbReference>
<proteinExistence type="inferred from homology"/>
<dbReference type="EMBL" id="FLUO01000001">
    <property type="protein sequence ID" value="SBW02145.1"/>
    <property type="molecule type" value="Genomic_DNA"/>
</dbReference>
<dbReference type="PROSITE" id="PS00974">
    <property type="entry name" value="MANNITOL_DHGENASE"/>
    <property type="match status" value="1"/>
</dbReference>
<evidence type="ECO:0000256" key="5">
    <source>
        <dbReference type="ARBA" id="ARBA00023027"/>
    </source>
</evidence>
<dbReference type="InterPro" id="IPR000669">
    <property type="entry name" value="Mannitol_DH"/>
</dbReference>
<dbReference type="NCBIfam" id="NF002650">
    <property type="entry name" value="PRK02318.2-2"/>
    <property type="match status" value="1"/>
</dbReference>
<dbReference type="InterPro" id="IPR013118">
    <property type="entry name" value="Mannitol_DH_C"/>
</dbReference>
<dbReference type="InterPro" id="IPR023027">
    <property type="entry name" value="Mannitol_DH_CS"/>
</dbReference>